<dbReference type="SUPFAM" id="SSF47175">
    <property type="entry name" value="Cytochromes"/>
    <property type="match status" value="1"/>
</dbReference>
<dbReference type="AlphaFoldDB" id="A0A2N7W6P6"/>
<protein>
    <submittedName>
        <fullName evidence="3">Cytochrome B562</fullName>
    </submittedName>
</protein>
<organism evidence="3 4">
    <name type="scientific">Trinickia soli</name>
    <dbReference type="NCBI Taxonomy" id="380675"/>
    <lineage>
        <taxon>Bacteria</taxon>
        <taxon>Pseudomonadati</taxon>
        <taxon>Pseudomonadota</taxon>
        <taxon>Betaproteobacteria</taxon>
        <taxon>Burkholderiales</taxon>
        <taxon>Burkholderiaceae</taxon>
        <taxon>Trinickia</taxon>
    </lineage>
</organism>
<dbReference type="InterPro" id="IPR010980">
    <property type="entry name" value="Cyt_c/b562"/>
</dbReference>
<keyword evidence="2" id="KW-0732">Signal</keyword>
<dbReference type="GO" id="GO:0005506">
    <property type="term" value="F:iron ion binding"/>
    <property type="evidence" value="ECO:0007669"/>
    <property type="project" value="InterPro"/>
</dbReference>
<dbReference type="Pfam" id="PF07361">
    <property type="entry name" value="Cytochrom_B562"/>
    <property type="match status" value="1"/>
</dbReference>
<dbReference type="GO" id="GO:0020037">
    <property type="term" value="F:heme binding"/>
    <property type="evidence" value="ECO:0007669"/>
    <property type="project" value="InterPro"/>
</dbReference>
<evidence type="ECO:0000313" key="3">
    <source>
        <dbReference type="EMBL" id="PMS25081.1"/>
    </source>
</evidence>
<dbReference type="Proteomes" id="UP000235347">
    <property type="component" value="Unassembled WGS sequence"/>
</dbReference>
<dbReference type="EMBL" id="PNYB01000008">
    <property type="protein sequence ID" value="PMS25081.1"/>
    <property type="molecule type" value="Genomic_DNA"/>
</dbReference>
<gene>
    <name evidence="3" type="ORF">C0Z19_11375</name>
</gene>
<comment type="caution">
    <text evidence="3">The sequence shown here is derived from an EMBL/GenBank/DDBJ whole genome shotgun (WGS) entry which is preliminary data.</text>
</comment>
<dbReference type="Gene3D" id="1.20.120.10">
    <property type="entry name" value="Cytochrome c/b562"/>
    <property type="match status" value="1"/>
</dbReference>
<reference evidence="3 4" key="1">
    <citation type="submission" date="2018-01" db="EMBL/GenBank/DDBJ databases">
        <title>Whole genome analyses suggest that Burkholderia sensu lato contains two further novel genera in the rhizoxinica-symbiotica group Mycetohabitans gen. nov., and Trinickia gen. nov.: implications for the evolution of diazotrophy and nodulation in the Burkholderiaceae.</title>
        <authorList>
            <person name="Estrada-de los Santos P."/>
            <person name="Palmer M."/>
            <person name="Chavez-Ramirez B."/>
            <person name="Beukes C."/>
            <person name="Steenkamp E.T."/>
            <person name="Hirsch A.M."/>
            <person name="Manyaka P."/>
            <person name="Maluk M."/>
            <person name="Lafos M."/>
            <person name="Crook M."/>
            <person name="Gross E."/>
            <person name="Simon M.F."/>
            <person name="Bueno dos Reis Junior F."/>
            <person name="Poole P.S."/>
            <person name="Venter S.N."/>
            <person name="James E.K."/>
        </authorList>
    </citation>
    <scope>NUCLEOTIDE SEQUENCE [LARGE SCALE GENOMIC DNA]</scope>
    <source>
        <strain evidence="3 4">GP25-8</strain>
    </source>
</reference>
<accession>A0A2N7W6P6</accession>
<keyword evidence="4" id="KW-1185">Reference proteome</keyword>
<evidence type="ECO:0000313" key="4">
    <source>
        <dbReference type="Proteomes" id="UP000235347"/>
    </source>
</evidence>
<dbReference type="GO" id="GO:0009055">
    <property type="term" value="F:electron transfer activity"/>
    <property type="evidence" value="ECO:0007669"/>
    <property type="project" value="InterPro"/>
</dbReference>
<comment type="similarity">
    <text evidence="1">Belongs to the cytochrome b562 family.</text>
</comment>
<sequence>MKDMKRALQGAMASTTMPELSRYVARLESDVDHASRQAYRDDQATYDEGMQKLKQQLAVVDEAIRANDMNEAKQDLRKINVTRKHYHDLLN</sequence>
<dbReference type="InterPro" id="IPR009155">
    <property type="entry name" value="Cyt_b562"/>
</dbReference>
<evidence type="ECO:0000256" key="2">
    <source>
        <dbReference type="ARBA" id="ARBA00022729"/>
    </source>
</evidence>
<evidence type="ECO:0000256" key="1">
    <source>
        <dbReference type="ARBA" id="ARBA00005523"/>
    </source>
</evidence>
<dbReference type="GO" id="GO:0022900">
    <property type="term" value="P:electron transport chain"/>
    <property type="evidence" value="ECO:0007669"/>
    <property type="project" value="InterPro"/>
</dbReference>
<dbReference type="GO" id="GO:0042597">
    <property type="term" value="C:periplasmic space"/>
    <property type="evidence" value="ECO:0007669"/>
    <property type="project" value="InterPro"/>
</dbReference>
<name>A0A2N7W6P6_9BURK</name>
<proteinExistence type="inferred from homology"/>